<proteinExistence type="predicted"/>
<evidence type="ECO:0000313" key="1">
    <source>
        <dbReference type="EMBL" id="KAI3697668.1"/>
    </source>
</evidence>
<keyword evidence="2" id="KW-1185">Reference proteome</keyword>
<protein>
    <submittedName>
        <fullName evidence="1">Uncharacterized protein</fullName>
    </submittedName>
</protein>
<dbReference type="Proteomes" id="UP001055879">
    <property type="component" value="Linkage Group LG10"/>
</dbReference>
<sequence>MREKNNRWPDEKRHGQPGNPTPDERKTTLESNSDTYFSSSIANLNPDAIGGGMVGKCPVDQHSLVDQIFRADSLCQQLPLLRNGGDDESLLQCFNDRRHGGDDESTMAEEKVKVLNRCLRLVEKMMHSRRRRKGDDDEDDAELELFEDLKGMNGEDASASFDQKLLVLGNIHNAIFRSLLRYQLSLCSAMSFDARDSDIMHLSQLKCNSSRFSNPRMKAKACSFPIPSSPTLDFPFAGVDITKIINRDSSVAESSGGLVSIKITSIRKTISTCNLCLVSLLDHVFHEEDLL</sequence>
<gene>
    <name evidence="1" type="ORF">L6452_30764</name>
</gene>
<name>A0ACB8ZK92_ARCLA</name>
<reference evidence="1 2" key="2">
    <citation type="journal article" date="2022" name="Mol. Ecol. Resour.">
        <title>The genomes of chicory, endive, great burdock and yacon provide insights into Asteraceae paleo-polyploidization history and plant inulin production.</title>
        <authorList>
            <person name="Fan W."/>
            <person name="Wang S."/>
            <person name="Wang H."/>
            <person name="Wang A."/>
            <person name="Jiang F."/>
            <person name="Liu H."/>
            <person name="Zhao H."/>
            <person name="Xu D."/>
            <person name="Zhang Y."/>
        </authorList>
    </citation>
    <scope>NUCLEOTIDE SEQUENCE [LARGE SCALE GENOMIC DNA]</scope>
    <source>
        <strain evidence="2">cv. Niubang</strain>
    </source>
</reference>
<comment type="caution">
    <text evidence="1">The sequence shown here is derived from an EMBL/GenBank/DDBJ whole genome shotgun (WGS) entry which is preliminary data.</text>
</comment>
<organism evidence="1 2">
    <name type="scientific">Arctium lappa</name>
    <name type="common">Greater burdock</name>
    <name type="synonym">Lappa major</name>
    <dbReference type="NCBI Taxonomy" id="4217"/>
    <lineage>
        <taxon>Eukaryota</taxon>
        <taxon>Viridiplantae</taxon>
        <taxon>Streptophyta</taxon>
        <taxon>Embryophyta</taxon>
        <taxon>Tracheophyta</taxon>
        <taxon>Spermatophyta</taxon>
        <taxon>Magnoliopsida</taxon>
        <taxon>eudicotyledons</taxon>
        <taxon>Gunneridae</taxon>
        <taxon>Pentapetalae</taxon>
        <taxon>asterids</taxon>
        <taxon>campanulids</taxon>
        <taxon>Asterales</taxon>
        <taxon>Asteraceae</taxon>
        <taxon>Carduoideae</taxon>
        <taxon>Cardueae</taxon>
        <taxon>Arctiinae</taxon>
        <taxon>Arctium</taxon>
    </lineage>
</organism>
<accession>A0ACB8ZK92</accession>
<evidence type="ECO:0000313" key="2">
    <source>
        <dbReference type="Proteomes" id="UP001055879"/>
    </source>
</evidence>
<dbReference type="EMBL" id="CM042056">
    <property type="protein sequence ID" value="KAI3697668.1"/>
    <property type="molecule type" value="Genomic_DNA"/>
</dbReference>
<reference evidence="2" key="1">
    <citation type="journal article" date="2022" name="Mol. Ecol. Resour.">
        <title>The genomes of chicory, endive, great burdock and yacon provide insights into Asteraceae palaeo-polyploidization history and plant inulin production.</title>
        <authorList>
            <person name="Fan W."/>
            <person name="Wang S."/>
            <person name="Wang H."/>
            <person name="Wang A."/>
            <person name="Jiang F."/>
            <person name="Liu H."/>
            <person name="Zhao H."/>
            <person name="Xu D."/>
            <person name="Zhang Y."/>
        </authorList>
    </citation>
    <scope>NUCLEOTIDE SEQUENCE [LARGE SCALE GENOMIC DNA]</scope>
    <source>
        <strain evidence="2">cv. Niubang</strain>
    </source>
</reference>